<dbReference type="Proteomes" id="UP000009097">
    <property type="component" value="Unassembled WGS sequence"/>
</dbReference>
<name>A0A0J9VRU0_FUSO4</name>
<sequence length="58" mass="6800">MVVVKNMIDSTLYQPLVHKADELRYYYRMFTVSLYDINYCVFATDRGLKQMDGIIGSL</sequence>
<accession>A0A0J9VRU0</accession>
<dbReference type="KEGG" id="fox:FOXG_20848"/>
<gene>
    <name evidence="1" type="ORF">FOXG_20848</name>
</gene>
<reference evidence="1" key="1">
    <citation type="submission" date="2007-04" db="EMBL/GenBank/DDBJ databases">
        <authorList>
            <consortium name="The Broad Institute Genome Sequencing Platform"/>
            <person name="Birren B."/>
            <person name="Lander E."/>
            <person name="Galagan J."/>
            <person name="Nusbaum C."/>
            <person name="Devon K."/>
            <person name="Ma L.-J."/>
            <person name="Jaffe D."/>
            <person name="Butler J."/>
            <person name="Alvarez P."/>
            <person name="Gnerre S."/>
            <person name="Grabherr M."/>
            <person name="Kleber M."/>
            <person name="Mauceli E."/>
            <person name="Brockman W."/>
            <person name="MacCallum I.A."/>
            <person name="Young S."/>
            <person name="LaButti K."/>
            <person name="DeCaprio D."/>
            <person name="Crawford M."/>
            <person name="Koehrsen M."/>
            <person name="Engels R."/>
            <person name="Montgomery P."/>
            <person name="Pearson M."/>
            <person name="Howarth C."/>
            <person name="Larson L."/>
            <person name="White J."/>
            <person name="O'Leary S."/>
            <person name="Kodira C."/>
            <person name="Zeng Q."/>
            <person name="Yandava C."/>
            <person name="Alvarado L."/>
            <person name="Kistler C."/>
            <person name="Shim W.-B."/>
            <person name="Kang S."/>
            <person name="Woloshuk C."/>
        </authorList>
    </citation>
    <scope>NUCLEOTIDE SEQUENCE</scope>
    <source>
        <strain evidence="1">4287</strain>
    </source>
</reference>
<dbReference type="VEuPathDB" id="FungiDB:FOXG_20848"/>
<evidence type="ECO:0000313" key="2">
    <source>
        <dbReference type="Proteomes" id="UP000009097"/>
    </source>
</evidence>
<proteinExistence type="predicted"/>
<evidence type="ECO:0000313" key="1">
    <source>
        <dbReference type="EMBL" id="KNB13598.1"/>
    </source>
</evidence>
<organism evidence="1 2">
    <name type="scientific">Fusarium oxysporum f. sp. lycopersici (strain 4287 / CBS 123668 / FGSC 9935 / NRRL 34936)</name>
    <name type="common">Fusarium vascular wilt of tomato</name>
    <dbReference type="NCBI Taxonomy" id="426428"/>
    <lineage>
        <taxon>Eukaryota</taxon>
        <taxon>Fungi</taxon>
        <taxon>Dikarya</taxon>
        <taxon>Ascomycota</taxon>
        <taxon>Pezizomycotina</taxon>
        <taxon>Sordariomycetes</taxon>
        <taxon>Hypocreomycetidae</taxon>
        <taxon>Hypocreales</taxon>
        <taxon>Nectriaceae</taxon>
        <taxon>Fusarium</taxon>
        <taxon>Fusarium oxysporum species complex</taxon>
    </lineage>
</organism>
<dbReference type="RefSeq" id="XP_018251643.1">
    <property type="nucleotide sequence ID" value="XM_018401160.1"/>
</dbReference>
<dbReference type="GeneID" id="28961554"/>
<dbReference type="AlphaFoldDB" id="A0A0J9VRU0"/>
<protein>
    <submittedName>
        <fullName evidence="1">Uncharacterized protein</fullName>
    </submittedName>
</protein>
<reference evidence="1" key="2">
    <citation type="journal article" date="2010" name="Nature">
        <title>Comparative genomics reveals mobile pathogenicity chromosomes in Fusarium.</title>
        <authorList>
            <person name="Ma L.J."/>
            <person name="van der Does H.C."/>
            <person name="Borkovich K.A."/>
            <person name="Coleman J.J."/>
            <person name="Daboussi M.J."/>
            <person name="Di Pietro A."/>
            <person name="Dufresne M."/>
            <person name="Freitag M."/>
            <person name="Grabherr M."/>
            <person name="Henrissat B."/>
            <person name="Houterman P.M."/>
            <person name="Kang S."/>
            <person name="Shim W.B."/>
            <person name="Woloshuk C."/>
            <person name="Xie X."/>
            <person name="Xu J.R."/>
            <person name="Antoniw J."/>
            <person name="Baker S.E."/>
            <person name="Bluhm B.H."/>
            <person name="Breakspear A."/>
            <person name="Brown D.W."/>
            <person name="Butchko R.A."/>
            <person name="Chapman S."/>
            <person name="Coulson R."/>
            <person name="Coutinho P.M."/>
            <person name="Danchin E.G."/>
            <person name="Diener A."/>
            <person name="Gale L.R."/>
            <person name="Gardiner D.M."/>
            <person name="Goff S."/>
            <person name="Hammond-Kosack K.E."/>
            <person name="Hilburn K."/>
            <person name="Hua-Van A."/>
            <person name="Jonkers W."/>
            <person name="Kazan K."/>
            <person name="Kodira C.D."/>
            <person name="Koehrsen M."/>
            <person name="Kumar L."/>
            <person name="Lee Y.H."/>
            <person name="Li L."/>
            <person name="Manners J.M."/>
            <person name="Miranda-Saavedra D."/>
            <person name="Mukherjee M."/>
            <person name="Park G."/>
            <person name="Park J."/>
            <person name="Park S.Y."/>
            <person name="Proctor R.H."/>
            <person name="Regev A."/>
            <person name="Ruiz-Roldan M.C."/>
            <person name="Sain D."/>
            <person name="Sakthikumar S."/>
            <person name="Sykes S."/>
            <person name="Schwartz D.C."/>
            <person name="Turgeon B.G."/>
            <person name="Wapinski I."/>
            <person name="Yoder O."/>
            <person name="Young S."/>
            <person name="Zeng Q."/>
            <person name="Zhou S."/>
            <person name="Galagan J."/>
            <person name="Cuomo C.A."/>
            <person name="Kistler H.C."/>
            <person name="Rep M."/>
        </authorList>
    </citation>
    <scope>NUCLEOTIDE SEQUENCE [LARGE SCALE GENOMIC DNA]</scope>
    <source>
        <strain evidence="1">4287</strain>
    </source>
</reference>
<dbReference type="EMBL" id="DS231713">
    <property type="protein sequence ID" value="KNB13598.1"/>
    <property type="molecule type" value="Genomic_DNA"/>
</dbReference>